<dbReference type="AlphaFoldDB" id="A0A1V2KID4"/>
<evidence type="ECO:0000256" key="1">
    <source>
        <dbReference type="ARBA" id="ARBA00004651"/>
    </source>
</evidence>
<evidence type="ECO:0000256" key="3">
    <source>
        <dbReference type="ARBA" id="ARBA00022692"/>
    </source>
</evidence>
<dbReference type="PANTHER" id="PTHR37693">
    <property type="entry name" value="PHOSPHATIDYLGLYCEROL LYSYLTRANSFERASE"/>
    <property type="match status" value="1"/>
</dbReference>
<dbReference type="NCBIfam" id="TIGR00374">
    <property type="entry name" value="flippase-like domain"/>
    <property type="match status" value="1"/>
</dbReference>
<protein>
    <recommendedName>
        <fullName evidence="10">TIGR00374 family protein</fullName>
    </recommendedName>
</protein>
<evidence type="ECO:0000256" key="6">
    <source>
        <dbReference type="SAM" id="MobiDB-lite"/>
    </source>
</evidence>
<keyword evidence="2" id="KW-1003">Cell membrane</keyword>
<dbReference type="OrthoDB" id="5559127at2"/>
<evidence type="ECO:0000256" key="7">
    <source>
        <dbReference type="SAM" id="Phobius"/>
    </source>
</evidence>
<evidence type="ECO:0000313" key="9">
    <source>
        <dbReference type="Proteomes" id="UP000189295"/>
    </source>
</evidence>
<evidence type="ECO:0000313" key="8">
    <source>
        <dbReference type="EMBL" id="ONH57418.1"/>
    </source>
</evidence>
<feature type="compositionally biased region" description="Basic and acidic residues" evidence="6">
    <location>
        <begin position="362"/>
        <end position="372"/>
    </location>
</feature>
<keyword evidence="4 7" id="KW-1133">Transmembrane helix</keyword>
<reference evidence="8 9" key="1">
    <citation type="submission" date="2016-10" db="EMBL/GenBank/DDBJ databases">
        <title>Pseudomonas lactis sp. nov. and Pseudomonas paralactis sp. nov., isolated from bovine raw milk.</title>
        <authorList>
            <person name="Von Neubeck M."/>
            <person name="Huptas C."/>
            <person name="Glueck C."/>
            <person name="Krewinkel M."/>
            <person name="Stoeckel M."/>
            <person name="Stressler T."/>
            <person name="Fischer L."/>
            <person name="Hinrichs J."/>
            <person name="Scherer S."/>
            <person name="Wenning M."/>
        </authorList>
    </citation>
    <scope>NUCLEOTIDE SEQUENCE [LARGE SCALE GENOMIC DNA]</scope>
    <source>
        <strain evidence="8 9">DSM 17516</strain>
    </source>
</reference>
<keyword evidence="5 7" id="KW-0472">Membrane</keyword>
<feature type="transmembrane region" description="Helical" evidence="7">
    <location>
        <begin position="147"/>
        <end position="167"/>
    </location>
</feature>
<evidence type="ECO:0000256" key="5">
    <source>
        <dbReference type="ARBA" id="ARBA00023136"/>
    </source>
</evidence>
<feature type="transmembrane region" description="Helical" evidence="7">
    <location>
        <begin position="122"/>
        <end position="141"/>
    </location>
</feature>
<dbReference type="GO" id="GO:0005886">
    <property type="term" value="C:plasma membrane"/>
    <property type="evidence" value="ECO:0007669"/>
    <property type="project" value="UniProtKB-SubCell"/>
</dbReference>
<proteinExistence type="predicted"/>
<sequence>MSRLLWLLLALLVALVVPVWLGGGETLMRLAQFPRQLLLAMFAMIVLCWVINSLRLRLLLGEHSGQLTRRKCLGVVMSTEFAQCATPGGSGGPLTLMALLARHGIRPAQGSAVFAMDQLSDLLFFLCALMGIALYALFHSLNPRLEWLLEFSAVSMVGGLVCCVLLVRFHRKVIRLNGALLRRLRVRTRLRRRWARRLLHFLAAFSDTLKLPWLTLIGVFVLTSLHWLLRYSVLYLALRGLGADLQWAWSFLIQMLSLTAGQFSLLPGGAGAAELTSAALLAPMVGKSTAAAAILIWRAVTYYFYLLCGGPVFLLMVGKPLLKRLFQKARKAQAAPQACATAPTTGQPPESQCHPRHPTHPGHSDSDSLRPR</sequence>
<accession>A0A1V2KID4</accession>
<evidence type="ECO:0008006" key="10">
    <source>
        <dbReference type="Google" id="ProtNLM"/>
    </source>
</evidence>
<feature type="transmembrane region" description="Helical" evidence="7">
    <location>
        <begin position="198"/>
        <end position="227"/>
    </location>
</feature>
<gene>
    <name evidence="8" type="ORF">BLL36_01770</name>
</gene>
<feature type="region of interest" description="Disordered" evidence="6">
    <location>
        <begin position="337"/>
        <end position="372"/>
    </location>
</feature>
<dbReference type="Proteomes" id="UP000189295">
    <property type="component" value="Unassembled WGS sequence"/>
</dbReference>
<evidence type="ECO:0000256" key="4">
    <source>
        <dbReference type="ARBA" id="ARBA00022989"/>
    </source>
</evidence>
<dbReference type="EMBL" id="MNPW01000001">
    <property type="protein sequence ID" value="ONH57418.1"/>
    <property type="molecule type" value="Genomic_DNA"/>
</dbReference>
<comment type="subcellular location">
    <subcellularLocation>
        <location evidence="1">Cell membrane</location>
        <topology evidence="1">Multi-pass membrane protein</topology>
    </subcellularLocation>
</comment>
<dbReference type="RefSeq" id="WP_076949768.1">
    <property type="nucleotide sequence ID" value="NZ_MNPW01000001.1"/>
</dbReference>
<name>A0A1V2KID4_PSECE</name>
<evidence type="ECO:0000256" key="2">
    <source>
        <dbReference type="ARBA" id="ARBA00022475"/>
    </source>
</evidence>
<dbReference type="PANTHER" id="PTHR37693:SF1">
    <property type="entry name" value="INTEGRAL MEMBRANE PROTEIN"/>
    <property type="match status" value="1"/>
</dbReference>
<feature type="transmembrane region" description="Helical" evidence="7">
    <location>
        <begin position="247"/>
        <end position="266"/>
    </location>
</feature>
<keyword evidence="3 7" id="KW-0812">Transmembrane</keyword>
<dbReference type="Pfam" id="PF03706">
    <property type="entry name" value="LPG_synthase_TM"/>
    <property type="match status" value="1"/>
</dbReference>
<feature type="compositionally biased region" description="Low complexity" evidence="6">
    <location>
        <begin position="337"/>
        <end position="349"/>
    </location>
</feature>
<feature type="transmembrane region" description="Helical" evidence="7">
    <location>
        <begin position="303"/>
        <end position="322"/>
    </location>
</feature>
<comment type="caution">
    <text evidence="8">The sequence shown here is derived from an EMBL/GenBank/DDBJ whole genome shotgun (WGS) entry which is preliminary data.</text>
</comment>
<organism evidence="8 9">
    <name type="scientific">Pseudomonas cedrina subsp. cedrina</name>
    <dbReference type="NCBI Taxonomy" id="76762"/>
    <lineage>
        <taxon>Bacteria</taxon>
        <taxon>Pseudomonadati</taxon>
        <taxon>Pseudomonadota</taxon>
        <taxon>Gammaproteobacteria</taxon>
        <taxon>Pseudomonadales</taxon>
        <taxon>Pseudomonadaceae</taxon>
        <taxon>Pseudomonas</taxon>
    </lineage>
</organism>
<dbReference type="InterPro" id="IPR022791">
    <property type="entry name" value="L-PG_synthase/AglD"/>
</dbReference>
<feature type="transmembrane region" description="Helical" evidence="7">
    <location>
        <begin position="37"/>
        <end position="60"/>
    </location>
</feature>